<comment type="caution">
    <text evidence="1">The sequence shown here is derived from an EMBL/GenBank/DDBJ whole genome shotgun (WGS) entry which is preliminary data.</text>
</comment>
<accession>A0A0F9B7S6</accession>
<sequence>MEKIEVVVTIDGKKMKLIRMVGEWRPTFCCKKSESLYNSGWLLESPKLAKWQYGIYFERKKEGV</sequence>
<dbReference type="EMBL" id="LAZR01039055">
    <property type="protein sequence ID" value="KKL17954.1"/>
    <property type="molecule type" value="Genomic_DNA"/>
</dbReference>
<evidence type="ECO:0000313" key="1">
    <source>
        <dbReference type="EMBL" id="KKL17954.1"/>
    </source>
</evidence>
<dbReference type="AlphaFoldDB" id="A0A0F9B7S6"/>
<protein>
    <submittedName>
        <fullName evidence="1">Uncharacterized protein</fullName>
    </submittedName>
</protein>
<name>A0A0F9B7S6_9ZZZZ</name>
<reference evidence="1" key="1">
    <citation type="journal article" date="2015" name="Nature">
        <title>Complex archaea that bridge the gap between prokaryotes and eukaryotes.</title>
        <authorList>
            <person name="Spang A."/>
            <person name="Saw J.H."/>
            <person name="Jorgensen S.L."/>
            <person name="Zaremba-Niedzwiedzka K."/>
            <person name="Martijn J."/>
            <person name="Lind A.E."/>
            <person name="van Eijk R."/>
            <person name="Schleper C."/>
            <person name="Guy L."/>
            <person name="Ettema T.J."/>
        </authorList>
    </citation>
    <scope>NUCLEOTIDE SEQUENCE</scope>
</reference>
<proteinExistence type="predicted"/>
<organism evidence="1">
    <name type="scientific">marine sediment metagenome</name>
    <dbReference type="NCBI Taxonomy" id="412755"/>
    <lineage>
        <taxon>unclassified sequences</taxon>
        <taxon>metagenomes</taxon>
        <taxon>ecological metagenomes</taxon>
    </lineage>
</organism>
<gene>
    <name evidence="1" type="ORF">LCGC14_2480360</name>
</gene>